<dbReference type="STRING" id="649349.Lbys_2095"/>
<dbReference type="PROSITE" id="PS51257">
    <property type="entry name" value="PROKAR_LIPOPROTEIN"/>
    <property type="match status" value="1"/>
</dbReference>
<protein>
    <recommendedName>
        <fullName evidence="3">DUF4625 domain-containing protein</fullName>
    </recommendedName>
</protein>
<evidence type="ECO:0008006" key="3">
    <source>
        <dbReference type="Google" id="ProtNLM"/>
    </source>
</evidence>
<dbReference type="KEGG" id="lby:Lbys_2095"/>
<name>E4RTR7_LEAB4</name>
<dbReference type="InterPro" id="IPR027829">
    <property type="entry name" value="DUF4625"/>
</dbReference>
<dbReference type="InterPro" id="IPR013783">
    <property type="entry name" value="Ig-like_fold"/>
</dbReference>
<dbReference type="HOGENOM" id="CLU_1914423_0_0_10"/>
<dbReference type="OrthoDB" id="978436at2"/>
<sequence length="132" mass="14420">MKKYIIFLFTLVVFAACKDNDPVIPGPQIQDLEVGSKNSKTVQRGKDLHLEAQVVAEAGIEIVRISIHPKSGAEGWTLSREVPELVGKKNGEIHLHLDIPADVTPGLYHVDIEVKDKAGKVAEAESDLTITE</sequence>
<dbReference type="Gene3D" id="2.60.40.10">
    <property type="entry name" value="Immunoglobulins"/>
    <property type="match status" value="1"/>
</dbReference>
<gene>
    <name evidence="1" type="ordered locus">Lbys_2095</name>
</gene>
<reference key="1">
    <citation type="submission" date="2010-11" db="EMBL/GenBank/DDBJ databases">
        <title>The complete genome of Leadbetterella byssophila DSM 17132.</title>
        <authorList>
            <consortium name="US DOE Joint Genome Institute (JGI-PGF)"/>
            <person name="Lucas S."/>
            <person name="Copeland A."/>
            <person name="Lapidus A."/>
            <person name="Glavina del Rio T."/>
            <person name="Dalin E."/>
            <person name="Tice H."/>
            <person name="Bruce D."/>
            <person name="Goodwin L."/>
            <person name="Pitluck S."/>
            <person name="Kyrpides N."/>
            <person name="Mavromatis K."/>
            <person name="Ivanova N."/>
            <person name="Teshima H."/>
            <person name="Brettin T."/>
            <person name="Detter J.C."/>
            <person name="Han C."/>
            <person name="Tapia R."/>
            <person name="Land M."/>
            <person name="Hauser L."/>
            <person name="Markowitz V."/>
            <person name="Cheng J.-F."/>
            <person name="Hugenholtz P."/>
            <person name="Woyke T."/>
            <person name="Wu D."/>
            <person name="Tindall B."/>
            <person name="Pomrenke H.G."/>
            <person name="Brambilla E."/>
            <person name="Klenk H.-P."/>
            <person name="Eisen J.A."/>
        </authorList>
    </citation>
    <scope>NUCLEOTIDE SEQUENCE [LARGE SCALE GENOMIC DNA]</scope>
    <source>
        <strain>DSM 17132</strain>
    </source>
</reference>
<organism evidence="1 2">
    <name type="scientific">Leadbetterella byssophila (strain DSM 17132 / JCM 16389 / KACC 11308 / NBRC 106382 / 4M15)</name>
    <dbReference type="NCBI Taxonomy" id="649349"/>
    <lineage>
        <taxon>Bacteria</taxon>
        <taxon>Pseudomonadati</taxon>
        <taxon>Bacteroidota</taxon>
        <taxon>Cytophagia</taxon>
        <taxon>Cytophagales</taxon>
        <taxon>Leadbetterellaceae</taxon>
        <taxon>Leadbetterella</taxon>
    </lineage>
</organism>
<dbReference type="EMBL" id="CP002305">
    <property type="protein sequence ID" value="ADQ17791.1"/>
    <property type="molecule type" value="Genomic_DNA"/>
</dbReference>
<evidence type="ECO:0000313" key="2">
    <source>
        <dbReference type="Proteomes" id="UP000007435"/>
    </source>
</evidence>
<evidence type="ECO:0000313" key="1">
    <source>
        <dbReference type="EMBL" id="ADQ17791.1"/>
    </source>
</evidence>
<dbReference type="eggNOG" id="COG1470">
    <property type="taxonomic scope" value="Bacteria"/>
</dbReference>
<dbReference type="RefSeq" id="WP_013408837.1">
    <property type="nucleotide sequence ID" value="NC_014655.1"/>
</dbReference>
<proteinExistence type="predicted"/>
<dbReference type="AlphaFoldDB" id="E4RTR7"/>
<dbReference type="Proteomes" id="UP000007435">
    <property type="component" value="Chromosome"/>
</dbReference>
<reference evidence="1 2" key="2">
    <citation type="journal article" date="2011" name="Stand. Genomic Sci.">
        <title>Complete genome sequence of Leadbetterella byssophila type strain (4M15).</title>
        <authorList>
            <person name="Abt B."/>
            <person name="Teshima H."/>
            <person name="Lucas S."/>
            <person name="Lapidus A."/>
            <person name="Del Rio T.G."/>
            <person name="Nolan M."/>
            <person name="Tice H."/>
            <person name="Cheng J.F."/>
            <person name="Pitluck S."/>
            <person name="Liolios K."/>
            <person name="Pagani I."/>
            <person name="Ivanova N."/>
            <person name="Mavromatis K."/>
            <person name="Pati A."/>
            <person name="Tapia R."/>
            <person name="Han C."/>
            <person name="Goodwin L."/>
            <person name="Chen A."/>
            <person name="Palaniappan K."/>
            <person name="Land M."/>
            <person name="Hauser L."/>
            <person name="Chang Y.J."/>
            <person name="Jeffries C.D."/>
            <person name="Rohde M."/>
            <person name="Goker M."/>
            <person name="Tindall B.J."/>
            <person name="Detter J.C."/>
            <person name="Woyke T."/>
            <person name="Bristow J."/>
            <person name="Eisen J.A."/>
            <person name="Markowitz V."/>
            <person name="Hugenholtz P."/>
            <person name="Klenk H.P."/>
            <person name="Kyrpides N.C."/>
        </authorList>
    </citation>
    <scope>NUCLEOTIDE SEQUENCE [LARGE SCALE GENOMIC DNA]</scope>
    <source>
        <strain evidence="2">DSM 17132 / JCM 16389 / KACC 11308 / NBRC 106382 / 4M15</strain>
    </source>
</reference>
<accession>E4RTR7</accession>
<keyword evidence="2" id="KW-1185">Reference proteome</keyword>
<dbReference type="Pfam" id="PF15418">
    <property type="entry name" value="DUF4625"/>
    <property type="match status" value="1"/>
</dbReference>